<name>A0A937AE12_9BACT</name>
<dbReference type="Proteomes" id="UP000642920">
    <property type="component" value="Unassembled WGS sequence"/>
</dbReference>
<dbReference type="Gene3D" id="1.10.287.130">
    <property type="match status" value="1"/>
</dbReference>
<gene>
    <name evidence="8" type="ORF">JKP34_06045</name>
</gene>
<evidence type="ECO:0000256" key="4">
    <source>
        <dbReference type="ARBA" id="ARBA00022679"/>
    </source>
</evidence>
<dbReference type="InterPro" id="IPR005467">
    <property type="entry name" value="His_kinase_dom"/>
</dbReference>
<dbReference type="PROSITE" id="PS50109">
    <property type="entry name" value="HIS_KIN"/>
    <property type="match status" value="1"/>
</dbReference>
<keyword evidence="6" id="KW-0812">Transmembrane</keyword>
<evidence type="ECO:0000256" key="2">
    <source>
        <dbReference type="ARBA" id="ARBA00012438"/>
    </source>
</evidence>
<proteinExistence type="predicted"/>
<comment type="catalytic activity">
    <reaction evidence="1">
        <text>ATP + protein L-histidine = ADP + protein N-phospho-L-histidine.</text>
        <dbReference type="EC" id="2.7.13.3"/>
    </reaction>
</comment>
<dbReference type="GO" id="GO:0000155">
    <property type="term" value="F:phosphorelay sensor kinase activity"/>
    <property type="evidence" value="ECO:0007669"/>
    <property type="project" value="InterPro"/>
</dbReference>
<protein>
    <recommendedName>
        <fullName evidence="2">histidine kinase</fullName>
        <ecNumber evidence="2">2.7.13.3</ecNumber>
    </recommendedName>
</protein>
<organism evidence="8 9">
    <name type="scientific">Marivirga atlantica</name>
    <dbReference type="NCBI Taxonomy" id="1548457"/>
    <lineage>
        <taxon>Bacteria</taxon>
        <taxon>Pseudomonadati</taxon>
        <taxon>Bacteroidota</taxon>
        <taxon>Cytophagia</taxon>
        <taxon>Cytophagales</taxon>
        <taxon>Marivirgaceae</taxon>
        <taxon>Marivirga</taxon>
    </lineage>
</organism>
<evidence type="ECO:0000256" key="3">
    <source>
        <dbReference type="ARBA" id="ARBA00022553"/>
    </source>
</evidence>
<evidence type="ECO:0000256" key="1">
    <source>
        <dbReference type="ARBA" id="ARBA00000085"/>
    </source>
</evidence>
<dbReference type="InterPro" id="IPR003661">
    <property type="entry name" value="HisK_dim/P_dom"/>
</dbReference>
<dbReference type="Pfam" id="PF02518">
    <property type="entry name" value="HATPase_c"/>
    <property type="match status" value="1"/>
</dbReference>
<keyword evidence="6" id="KW-0472">Membrane</keyword>
<keyword evidence="4" id="KW-0808">Transferase</keyword>
<keyword evidence="9" id="KW-1185">Reference proteome</keyword>
<evidence type="ECO:0000259" key="7">
    <source>
        <dbReference type="PROSITE" id="PS50109"/>
    </source>
</evidence>
<dbReference type="Gene3D" id="3.30.565.10">
    <property type="entry name" value="Histidine kinase-like ATPase, C-terminal domain"/>
    <property type="match status" value="1"/>
</dbReference>
<sequence length="372" mass="42572">MRIGKRNDNIQSVVLLTMALVLSGIIFIADIFVSSHIAVSVLYCIVILYSWLLPGNRTTVYTAIFCTILIFISDFFGDETYNIKDVYLINNFIAFIAIWICVALVSLAKHGFKSFENLTQSLEDEVEKRTSELKNVSLREKRNANLLATKNKALSQFAHVASHDLQEPLITISQTTELISKRINNSDDRLLNKYLEYLHGSTTKMQLLVRGLMDYSRLGSHWELQKVDVNNIITELKHEVLNKNRHIKANLSVKNTLPKVSANREDLKLLFQILLDNSLKFREHGAEVKIEIDAISDDGFWEFTFCDNGIGIPKRYQSKIFVIYKRLNKEKDYEGIGLGLSLAKKIIELHDGEIWVESEVEKGSTFHFTIPK</sequence>
<feature type="transmembrane region" description="Helical" evidence="6">
    <location>
        <begin position="59"/>
        <end position="76"/>
    </location>
</feature>
<evidence type="ECO:0000256" key="5">
    <source>
        <dbReference type="ARBA" id="ARBA00022777"/>
    </source>
</evidence>
<dbReference type="InterPro" id="IPR004358">
    <property type="entry name" value="Sig_transdc_His_kin-like_C"/>
</dbReference>
<dbReference type="PRINTS" id="PR00344">
    <property type="entry name" value="BCTRLSENSOR"/>
</dbReference>
<evidence type="ECO:0000313" key="8">
    <source>
        <dbReference type="EMBL" id="MBL0764804.1"/>
    </source>
</evidence>
<accession>A0A937AE12</accession>
<evidence type="ECO:0000256" key="6">
    <source>
        <dbReference type="SAM" id="Phobius"/>
    </source>
</evidence>
<keyword evidence="5" id="KW-0418">Kinase</keyword>
<dbReference type="SMART" id="SM00387">
    <property type="entry name" value="HATPase_c"/>
    <property type="match status" value="1"/>
</dbReference>
<dbReference type="InterPro" id="IPR003594">
    <property type="entry name" value="HATPase_dom"/>
</dbReference>
<dbReference type="PANTHER" id="PTHR43304:SF1">
    <property type="entry name" value="PAC DOMAIN-CONTAINING PROTEIN"/>
    <property type="match status" value="1"/>
</dbReference>
<comment type="caution">
    <text evidence="8">The sequence shown here is derived from an EMBL/GenBank/DDBJ whole genome shotgun (WGS) entry which is preliminary data.</text>
</comment>
<dbReference type="EC" id="2.7.13.3" evidence="2"/>
<dbReference type="SUPFAM" id="SSF55874">
    <property type="entry name" value="ATPase domain of HSP90 chaperone/DNA topoisomerase II/histidine kinase"/>
    <property type="match status" value="1"/>
</dbReference>
<keyword evidence="3" id="KW-0597">Phosphoprotein</keyword>
<dbReference type="SMART" id="SM00388">
    <property type="entry name" value="HisKA"/>
    <property type="match status" value="1"/>
</dbReference>
<dbReference type="RefSeq" id="WP_201918721.1">
    <property type="nucleotide sequence ID" value="NZ_JAERQG010000001.1"/>
</dbReference>
<dbReference type="Pfam" id="PF00512">
    <property type="entry name" value="HisKA"/>
    <property type="match status" value="1"/>
</dbReference>
<dbReference type="AlphaFoldDB" id="A0A937AE12"/>
<feature type="transmembrane region" description="Helical" evidence="6">
    <location>
        <begin position="12"/>
        <end position="29"/>
    </location>
</feature>
<feature type="transmembrane region" description="Helical" evidence="6">
    <location>
        <begin position="35"/>
        <end position="52"/>
    </location>
</feature>
<evidence type="ECO:0000313" key="9">
    <source>
        <dbReference type="Proteomes" id="UP000642920"/>
    </source>
</evidence>
<dbReference type="EMBL" id="JAERQG010000001">
    <property type="protein sequence ID" value="MBL0764804.1"/>
    <property type="molecule type" value="Genomic_DNA"/>
</dbReference>
<feature type="domain" description="Histidine kinase" evidence="7">
    <location>
        <begin position="160"/>
        <end position="372"/>
    </location>
</feature>
<dbReference type="SUPFAM" id="SSF47384">
    <property type="entry name" value="Homodimeric domain of signal transducing histidine kinase"/>
    <property type="match status" value="1"/>
</dbReference>
<feature type="transmembrane region" description="Helical" evidence="6">
    <location>
        <begin position="88"/>
        <end position="108"/>
    </location>
</feature>
<reference evidence="8" key="1">
    <citation type="submission" date="2021-01" db="EMBL/GenBank/DDBJ databases">
        <title>Marivirga sp. nov., isolated from intertidal surface sediments.</title>
        <authorList>
            <person name="Zhang M."/>
        </authorList>
    </citation>
    <scope>NUCLEOTIDE SEQUENCE</scope>
    <source>
        <strain evidence="8">SM1354</strain>
    </source>
</reference>
<dbReference type="InterPro" id="IPR036097">
    <property type="entry name" value="HisK_dim/P_sf"/>
</dbReference>
<dbReference type="InterPro" id="IPR052162">
    <property type="entry name" value="Sensor_kinase/Photoreceptor"/>
</dbReference>
<keyword evidence="6" id="KW-1133">Transmembrane helix</keyword>
<dbReference type="InterPro" id="IPR036890">
    <property type="entry name" value="HATPase_C_sf"/>
</dbReference>
<dbReference type="PANTHER" id="PTHR43304">
    <property type="entry name" value="PHYTOCHROME-LIKE PROTEIN CPH1"/>
    <property type="match status" value="1"/>
</dbReference>
<dbReference type="CDD" id="cd00082">
    <property type="entry name" value="HisKA"/>
    <property type="match status" value="1"/>
</dbReference>